<accession>H8G784</accession>
<dbReference type="RefSeq" id="WP_005439948.1">
    <property type="nucleotide sequence ID" value="NZ_CM001466.1"/>
</dbReference>
<evidence type="ECO:0000313" key="1">
    <source>
        <dbReference type="EMBL" id="EHY88323.1"/>
    </source>
</evidence>
<organism evidence="1 2">
    <name type="scientific">Saccharomonospora azurea NA-128</name>
    <dbReference type="NCBI Taxonomy" id="882081"/>
    <lineage>
        <taxon>Bacteria</taxon>
        <taxon>Bacillati</taxon>
        <taxon>Actinomycetota</taxon>
        <taxon>Actinomycetes</taxon>
        <taxon>Pseudonocardiales</taxon>
        <taxon>Pseudonocardiaceae</taxon>
        <taxon>Saccharomonospora</taxon>
    </lineage>
</organism>
<dbReference type="AlphaFoldDB" id="H8G784"/>
<reference evidence="1 2" key="1">
    <citation type="journal article" date="2012" name="Stand. Genomic Sci.">
        <title>Genome sequence of the soil bacterium Saccharomonospora azurea type strain (NA-128(T)).</title>
        <authorList>
            <person name="Klenk H.P."/>
            <person name="Held B."/>
            <person name="Lucas S."/>
            <person name="Lapidus A."/>
            <person name="Copeland A."/>
            <person name="Hammon N."/>
            <person name="Pitluck S."/>
            <person name="Goodwin L.A."/>
            <person name="Han C."/>
            <person name="Tapia R."/>
            <person name="Brambilla E.M."/>
            <person name="Potter G."/>
            <person name="Land M."/>
            <person name="Ivanova N."/>
            <person name="Rohde M."/>
            <person name="Goker M."/>
            <person name="Detter J.C."/>
            <person name="Kyrpides N.C."/>
            <person name="Woyke T."/>
        </authorList>
    </citation>
    <scope>NUCLEOTIDE SEQUENCE [LARGE SCALE GENOMIC DNA]</scope>
    <source>
        <strain evidence="1 2">NA-128</strain>
    </source>
</reference>
<sequence length="664" mass="74326">MTTSYTGDGQVHVRDNSGVIFQMGLMGELPRDVHRLLRTSLDERPSATTLLSDVDRVFVQPRNFDLLLDRLATAGVLLLTGVPGSGRRTTALKLLSKSGDPEHTCWELDTDREHDDEKVSLDVPEDLEGDGLLLDLTSHGLGDCERWLDAVHQARAQLRDRRCTLVVLVTSTFANQPGRWWSTLVKQLHPPTPRAVLAAHLRAIGIAAGDAELDDVLGPVADRGLGTLAHLATLIADEREAQPEAGLRSWAARAHTVLDDRPATLTPWLNEHRDAPARALMLSAAMLEGCSAETVWTASETLLRQVRFTAPQSPVLERRGVSERLGELGFDVERDGAVRLRRDKGFHHRHVRAHFFADHPDLREPLTQWVVQVGQNRALTVADRTVLALRFTEQCLGIGRPELVSEVIGEWLRGSDFPPLAGCAHGMLRSGLLHDRHGAHFRWQIWNWARQPPPDAPSAFLTMLGDVCQDVIAPRYPSQAIVRLHHLARHRRPEVSEHAVTLLRRSVQDRRFLRRLVQRFWDVFEKRVRENDVVLFGRLLTPETFDGGEQPGRLLAERGVRGHLTRSWKVVLEQPRQWWQGGVFAWLHGALDPHRREVVVDILAAACAGDLTLSSQLEQTATHWFDAVTGDDTRDAAHVLDLLRARLDSALGLHFLSAQKGFPS</sequence>
<evidence type="ECO:0000313" key="2">
    <source>
        <dbReference type="Proteomes" id="UP000004705"/>
    </source>
</evidence>
<dbReference type="Proteomes" id="UP000004705">
    <property type="component" value="Chromosome"/>
</dbReference>
<name>H8G784_9PSEU</name>
<protein>
    <submittedName>
        <fullName evidence="1">Uncharacterized protein</fullName>
    </submittedName>
</protein>
<keyword evidence="2" id="KW-1185">Reference proteome</keyword>
<dbReference type="HOGENOM" id="CLU_027198_0_0_11"/>
<gene>
    <name evidence="1" type="ORF">SacazDRAFT_01393</name>
</gene>
<dbReference type="EMBL" id="CM001466">
    <property type="protein sequence ID" value="EHY88323.1"/>
    <property type="molecule type" value="Genomic_DNA"/>
</dbReference>
<dbReference type="OrthoDB" id="3277292at2"/>
<proteinExistence type="predicted"/>